<sequence length="160" mass="16957">MNVSASGLAAQRRQMDVAAENLANIHTTSTPEGGPYRRKMVAFQTEAVPASERKGPLPVEPVPLVRTQPAHRDAERILPGGVGPDGVGVSVSEAQDPTDFPTVYDPGHPDADADGNVRMPNVDMAQEMVTLMAASRAYEANVAALRSARSIAQAALDLMR</sequence>
<dbReference type="NCBIfam" id="TIGR01395">
    <property type="entry name" value="FlgC"/>
    <property type="match status" value="1"/>
</dbReference>
<dbReference type="GO" id="GO:0071978">
    <property type="term" value="P:bacterial-type flagellum-dependent swarming motility"/>
    <property type="evidence" value="ECO:0007669"/>
    <property type="project" value="TreeGrafter"/>
</dbReference>
<evidence type="ECO:0000256" key="4">
    <source>
        <dbReference type="ARBA" id="ARBA00023143"/>
    </source>
</evidence>
<organism evidence="10 11">
    <name type="scientific">Eiseniibacteriota bacterium</name>
    <dbReference type="NCBI Taxonomy" id="2212470"/>
    <lineage>
        <taxon>Bacteria</taxon>
        <taxon>Candidatus Eiseniibacteriota</taxon>
    </lineage>
</organism>
<dbReference type="EMBL" id="JAGQHR010000452">
    <property type="protein sequence ID" value="MCA9728696.1"/>
    <property type="molecule type" value="Genomic_DNA"/>
</dbReference>
<proteinExistence type="inferred from homology"/>
<dbReference type="InterPro" id="IPR010930">
    <property type="entry name" value="Flg_bb/hook_C_dom"/>
</dbReference>
<gene>
    <name evidence="10" type="primary">flgC</name>
    <name evidence="10" type="ORF">KC729_13485</name>
</gene>
<protein>
    <recommendedName>
        <fullName evidence="3 6">Flagellar basal-body rod protein FlgC</fullName>
    </recommendedName>
</protein>
<evidence type="ECO:0000256" key="3">
    <source>
        <dbReference type="ARBA" id="ARBA00017941"/>
    </source>
</evidence>
<keyword evidence="10" id="KW-0966">Cell projection</keyword>
<evidence type="ECO:0000313" key="10">
    <source>
        <dbReference type="EMBL" id="MCA9728696.1"/>
    </source>
</evidence>
<feature type="domain" description="Flagellar basal body rod protein N-terminal" evidence="8">
    <location>
        <begin position="1"/>
        <end position="28"/>
    </location>
</feature>
<reference evidence="10" key="2">
    <citation type="journal article" date="2021" name="Microbiome">
        <title>Successional dynamics and alternative stable states in a saline activated sludge microbial community over 9 years.</title>
        <authorList>
            <person name="Wang Y."/>
            <person name="Ye J."/>
            <person name="Ju F."/>
            <person name="Liu L."/>
            <person name="Boyd J.A."/>
            <person name="Deng Y."/>
            <person name="Parks D.H."/>
            <person name="Jiang X."/>
            <person name="Yin X."/>
            <person name="Woodcroft B.J."/>
            <person name="Tyson G.W."/>
            <person name="Hugenholtz P."/>
            <person name="Polz M.F."/>
            <person name="Zhang T."/>
        </authorList>
    </citation>
    <scope>NUCLEOTIDE SEQUENCE</scope>
    <source>
        <strain evidence="10">HKST-UBA01</strain>
    </source>
</reference>
<evidence type="ECO:0000259" key="8">
    <source>
        <dbReference type="Pfam" id="PF00460"/>
    </source>
</evidence>
<dbReference type="Pfam" id="PF00460">
    <property type="entry name" value="Flg_bb_rod"/>
    <property type="match status" value="1"/>
</dbReference>
<dbReference type="AlphaFoldDB" id="A0A956RPK2"/>
<dbReference type="InterPro" id="IPR001444">
    <property type="entry name" value="Flag_bb_rod_N"/>
</dbReference>
<keyword evidence="4 6" id="KW-0975">Bacterial flagellum</keyword>
<dbReference type="GO" id="GO:0030694">
    <property type="term" value="C:bacterial-type flagellum basal body, rod"/>
    <property type="evidence" value="ECO:0007669"/>
    <property type="project" value="UniProtKB-UniRule"/>
</dbReference>
<evidence type="ECO:0000256" key="7">
    <source>
        <dbReference type="SAM" id="MobiDB-lite"/>
    </source>
</evidence>
<evidence type="ECO:0000259" key="9">
    <source>
        <dbReference type="Pfam" id="PF06429"/>
    </source>
</evidence>
<dbReference type="PANTHER" id="PTHR30435:SF2">
    <property type="entry name" value="FLAGELLAR BASAL-BODY ROD PROTEIN FLGC"/>
    <property type="match status" value="1"/>
</dbReference>
<keyword evidence="10" id="KW-0969">Cilium</keyword>
<comment type="caution">
    <text evidence="10">The sequence shown here is derived from an EMBL/GenBank/DDBJ whole genome shotgun (WGS) entry which is preliminary data.</text>
</comment>
<dbReference type="Pfam" id="PF06429">
    <property type="entry name" value="Flg_bbr_C"/>
    <property type="match status" value="1"/>
</dbReference>
<feature type="domain" description="Flagellar basal-body/hook protein C-terminal" evidence="9">
    <location>
        <begin position="114"/>
        <end position="158"/>
    </location>
</feature>
<evidence type="ECO:0000256" key="5">
    <source>
        <dbReference type="ARBA" id="ARBA00025933"/>
    </source>
</evidence>
<reference evidence="10" key="1">
    <citation type="submission" date="2020-04" db="EMBL/GenBank/DDBJ databases">
        <authorList>
            <person name="Zhang T."/>
        </authorList>
    </citation>
    <scope>NUCLEOTIDE SEQUENCE</scope>
    <source>
        <strain evidence="10">HKST-UBA01</strain>
    </source>
</reference>
<evidence type="ECO:0000256" key="1">
    <source>
        <dbReference type="ARBA" id="ARBA00004117"/>
    </source>
</evidence>
<dbReference type="PANTHER" id="PTHR30435">
    <property type="entry name" value="FLAGELLAR PROTEIN"/>
    <property type="match status" value="1"/>
</dbReference>
<evidence type="ECO:0000313" key="11">
    <source>
        <dbReference type="Proteomes" id="UP000697710"/>
    </source>
</evidence>
<comment type="similarity">
    <text evidence="2">Belongs to the flagella basal body rod proteins family.</text>
</comment>
<name>A0A956RPK2_UNCEI</name>
<dbReference type="SUPFAM" id="SSF64518">
    <property type="entry name" value="Phase 1 flagellin"/>
    <property type="match status" value="1"/>
</dbReference>
<dbReference type="InterPro" id="IPR006299">
    <property type="entry name" value="FlgC"/>
</dbReference>
<keyword evidence="10" id="KW-0282">Flagellum</keyword>
<evidence type="ECO:0000256" key="6">
    <source>
        <dbReference type="RuleBase" id="RU362062"/>
    </source>
</evidence>
<comment type="subcellular location">
    <subcellularLocation>
        <location evidence="1 6">Bacterial flagellum basal body</location>
    </subcellularLocation>
</comment>
<accession>A0A956RPK2</accession>
<evidence type="ECO:0000256" key="2">
    <source>
        <dbReference type="ARBA" id="ARBA00009677"/>
    </source>
</evidence>
<feature type="region of interest" description="Disordered" evidence="7">
    <location>
        <begin position="47"/>
        <end position="102"/>
    </location>
</feature>
<dbReference type="Proteomes" id="UP000697710">
    <property type="component" value="Unassembled WGS sequence"/>
</dbReference>
<comment type="subunit">
    <text evidence="5 6">The basal body constitutes a major portion of the flagellar organelle and consists of four rings (L,P,S, and M) mounted on a central rod. The rod consists of about 26 subunits of FlgG in the distal portion, and FlgB, FlgC and FlgF are thought to build up the proximal portion of the rod with about 6 subunits each.</text>
</comment>